<dbReference type="EMBL" id="JACMRX010000006">
    <property type="protein sequence ID" value="KAF7987327.1"/>
    <property type="molecule type" value="Genomic_DNA"/>
</dbReference>
<proteinExistence type="predicted"/>
<feature type="region of interest" description="Disordered" evidence="1">
    <location>
        <begin position="1"/>
        <end position="52"/>
    </location>
</feature>
<sequence length="170" mass="19252">MSQEEVEYENVDSETTTAFYETETEVNEPTEKVTETGTEVDPTTEEPQQPVTEIRIEDDEPIDGTTEGFVQPIFNTITNAPVYIPTRRQKSNRTTKKTTPPIKIISTSDKGRPPIKIKVCRKQPCGTTEKSILQPKYSCSKKLPEGTVRAPRCSKKRQHKCCNEKGKFVK</sequence>
<gene>
    <name evidence="2" type="ORF">HCN44_003089</name>
</gene>
<comment type="caution">
    <text evidence="2">The sequence shown here is derived from an EMBL/GenBank/DDBJ whole genome shotgun (WGS) entry which is preliminary data.</text>
</comment>
<reference evidence="2 3" key="1">
    <citation type="submission" date="2020-08" db="EMBL/GenBank/DDBJ databases">
        <title>Aphidius gifuensis genome sequencing and assembly.</title>
        <authorList>
            <person name="Du Z."/>
        </authorList>
    </citation>
    <scope>NUCLEOTIDE SEQUENCE [LARGE SCALE GENOMIC DNA]</scope>
    <source>
        <strain evidence="2">YNYX2018</strain>
        <tissue evidence="2">Adults</tissue>
    </source>
</reference>
<accession>A0A834XIA7</accession>
<feature type="compositionally biased region" description="Basic residues" evidence="1">
    <location>
        <begin position="87"/>
        <end position="96"/>
    </location>
</feature>
<keyword evidence="3" id="KW-1185">Reference proteome</keyword>
<feature type="compositionally biased region" description="Low complexity" evidence="1">
    <location>
        <begin position="97"/>
        <end position="108"/>
    </location>
</feature>
<feature type="compositionally biased region" description="Acidic residues" evidence="1">
    <location>
        <begin position="1"/>
        <end position="12"/>
    </location>
</feature>
<name>A0A834XIA7_APHGI</name>
<protein>
    <submittedName>
        <fullName evidence="2">Uncharacterized protein</fullName>
    </submittedName>
</protein>
<evidence type="ECO:0000256" key="1">
    <source>
        <dbReference type="SAM" id="MobiDB-lite"/>
    </source>
</evidence>
<feature type="region of interest" description="Disordered" evidence="1">
    <location>
        <begin position="86"/>
        <end position="110"/>
    </location>
</feature>
<dbReference type="AlphaFoldDB" id="A0A834XIA7"/>
<evidence type="ECO:0000313" key="2">
    <source>
        <dbReference type="EMBL" id="KAF7987327.1"/>
    </source>
</evidence>
<evidence type="ECO:0000313" key="3">
    <source>
        <dbReference type="Proteomes" id="UP000639338"/>
    </source>
</evidence>
<dbReference type="Proteomes" id="UP000639338">
    <property type="component" value="Unassembled WGS sequence"/>
</dbReference>
<organism evidence="2 3">
    <name type="scientific">Aphidius gifuensis</name>
    <name type="common">Parasitoid wasp</name>
    <dbReference type="NCBI Taxonomy" id="684658"/>
    <lineage>
        <taxon>Eukaryota</taxon>
        <taxon>Metazoa</taxon>
        <taxon>Ecdysozoa</taxon>
        <taxon>Arthropoda</taxon>
        <taxon>Hexapoda</taxon>
        <taxon>Insecta</taxon>
        <taxon>Pterygota</taxon>
        <taxon>Neoptera</taxon>
        <taxon>Endopterygota</taxon>
        <taxon>Hymenoptera</taxon>
        <taxon>Apocrita</taxon>
        <taxon>Ichneumonoidea</taxon>
        <taxon>Braconidae</taxon>
        <taxon>Aphidiinae</taxon>
        <taxon>Aphidius</taxon>
    </lineage>
</organism>